<accession>A0A7Y6M9G8</accession>
<feature type="binding site" evidence="6">
    <location>
        <position position="174"/>
    </location>
    <ligand>
        <name>a divalent metal cation</name>
        <dbReference type="ChEBI" id="CHEBI:60240"/>
        <label>2</label>
        <note>catalytic</note>
    </ligand>
</feature>
<comment type="subunit">
    <text evidence="6">Monomer.</text>
</comment>
<keyword evidence="10" id="KW-1185">Reference proteome</keyword>
<dbReference type="EC" id="3.4.11.18" evidence="6 7"/>
<dbReference type="Gene3D" id="3.90.230.10">
    <property type="entry name" value="Creatinase/methionine aminopeptidase superfamily"/>
    <property type="match status" value="1"/>
</dbReference>
<evidence type="ECO:0000256" key="6">
    <source>
        <dbReference type="HAMAP-Rule" id="MF_01974"/>
    </source>
</evidence>
<dbReference type="GO" id="GO:0006508">
    <property type="term" value="P:proteolysis"/>
    <property type="evidence" value="ECO:0007669"/>
    <property type="project" value="UniProtKB-KW"/>
</dbReference>
<evidence type="ECO:0000313" key="10">
    <source>
        <dbReference type="Proteomes" id="UP000546126"/>
    </source>
</evidence>
<dbReference type="InterPro" id="IPR002467">
    <property type="entry name" value="Pept_M24A_MAP1"/>
</dbReference>
<dbReference type="SUPFAM" id="SSF55920">
    <property type="entry name" value="Creatinase/aminopeptidase"/>
    <property type="match status" value="1"/>
</dbReference>
<comment type="similarity">
    <text evidence="6">Belongs to the peptidase M24A family. Methionine aminopeptidase type 1 subfamily.</text>
</comment>
<evidence type="ECO:0000256" key="1">
    <source>
        <dbReference type="ARBA" id="ARBA00002521"/>
    </source>
</evidence>
<dbReference type="GO" id="GO:0046872">
    <property type="term" value="F:metal ion binding"/>
    <property type="evidence" value="ECO:0007669"/>
    <property type="project" value="UniProtKB-UniRule"/>
</dbReference>
<feature type="domain" description="Peptidase M24" evidence="8">
    <location>
        <begin position="12"/>
        <end position="246"/>
    </location>
</feature>
<dbReference type="HAMAP" id="MF_01974">
    <property type="entry name" value="MetAP_1"/>
    <property type="match status" value="1"/>
</dbReference>
<proteinExistence type="inferred from homology"/>
<dbReference type="EMBL" id="JABWGO010000001">
    <property type="protein sequence ID" value="NUW38566.1"/>
    <property type="molecule type" value="Genomic_DNA"/>
</dbReference>
<name>A0A7Y6M9G8_9ACTN</name>
<comment type="caution">
    <text evidence="9">The sequence shown here is derived from an EMBL/GenBank/DDBJ whole genome shotgun (WGS) entry which is preliminary data.</text>
</comment>
<protein>
    <recommendedName>
        <fullName evidence="6 7">Methionine aminopeptidase</fullName>
        <shortName evidence="6">MAP</shortName>
        <shortName evidence="6">MetAP</shortName>
        <ecNumber evidence="6 7">3.4.11.18</ecNumber>
    </recommendedName>
    <alternativeName>
        <fullName evidence="6">Peptidase M</fullName>
    </alternativeName>
</protein>
<dbReference type="Proteomes" id="UP000546126">
    <property type="component" value="Unassembled WGS sequence"/>
</dbReference>
<dbReference type="PRINTS" id="PR00599">
    <property type="entry name" value="MAPEPTIDASE"/>
</dbReference>
<dbReference type="GO" id="GO:0005829">
    <property type="term" value="C:cytosol"/>
    <property type="evidence" value="ECO:0007669"/>
    <property type="project" value="TreeGrafter"/>
</dbReference>
<sequence>MVEIKTAAELDAMREAGRIVARAIQAVAHHATPGTRLDELDEIAATVIAEAGATPAFLGYHPPFAPTPYPAVISTSVNDVIVHGIPTAYRLREGDVLSIDCGAYLDGWAGDSATTITIGPPSPADATLIEATARALDNAIAAAVPGNRIGDISHAIATTARAAGYGYPLDFGGHGIGRHMHEDPHVANHGRPGRGLPLRPGLVLALEPMFIAGGAHRYRTAPDGWSLTTHDRSRAAHAEHTVAITDDGPRILTLP</sequence>
<feature type="binding site" evidence="6">
    <location>
        <position position="239"/>
    </location>
    <ligand>
        <name>a divalent metal cation</name>
        <dbReference type="ChEBI" id="CHEBI:60240"/>
        <label>2</label>
        <note>catalytic</note>
    </ligand>
</feature>
<evidence type="ECO:0000256" key="7">
    <source>
        <dbReference type="RuleBase" id="RU003653"/>
    </source>
</evidence>
<dbReference type="PROSITE" id="PS00680">
    <property type="entry name" value="MAP_1"/>
    <property type="match status" value="1"/>
</dbReference>
<dbReference type="InterPro" id="IPR036005">
    <property type="entry name" value="Creatinase/aminopeptidase-like"/>
</dbReference>
<evidence type="ECO:0000256" key="5">
    <source>
        <dbReference type="ARBA" id="ARBA00022801"/>
    </source>
</evidence>
<keyword evidence="4 6" id="KW-0479">Metal-binding</keyword>
<feature type="binding site" evidence="6">
    <location>
        <position position="111"/>
    </location>
    <ligand>
        <name>a divalent metal cation</name>
        <dbReference type="ChEBI" id="CHEBI:60240"/>
        <label>1</label>
    </ligand>
</feature>
<dbReference type="Pfam" id="PF00557">
    <property type="entry name" value="Peptidase_M24"/>
    <property type="match status" value="1"/>
</dbReference>
<feature type="binding site" evidence="6">
    <location>
        <position position="83"/>
    </location>
    <ligand>
        <name>substrate</name>
    </ligand>
</feature>
<comment type="catalytic activity">
    <reaction evidence="6 7">
        <text>Release of N-terminal amino acids, preferentially methionine, from peptides and arylamides.</text>
        <dbReference type="EC" id="3.4.11.18"/>
    </reaction>
</comment>
<comment type="function">
    <text evidence="1 6">Removes the N-terminal methionine from nascent proteins. The N-terminal methionine is often cleaved when the second residue in the primary sequence is small and uncharged (Met-Ala-, Cys, Gly, Pro, Ser, Thr, or Val). Requires deformylation of the N(alpha)-formylated initiator methionine before it can be hydrolyzed.</text>
</comment>
<evidence type="ECO:0000256" key="2">
    <source>
        <dbReference type="ARBA" id="ARBA00022438"/>
    </source>
</evidence>
<keyword evidence="2 6" id="KW-0031">Aminopeptidase</keyword>
<organism evidence="9 10">
    <name type="scientific">Nonomuraea rhodomycinica</name>
    <dbReference type="NCBI Taxonomy" id="1712872"/>
    <lineage>
        <taxon>Bacteria</taxon>
        <taxon>Bacillati</taxon>
        <taxon>Actinomycetota</taxon>
        <taxon>Actinomycetes</taxon>
        <taxon>Streptosporangiales</taxon>
        <taxon>Streptosporangiaceae</taxon>
        <taxon>Nonomuraea</taxon>
    </lineage>
</organism>
<keyword evidence="3 6" id="KW-0645">Protease</keyword>
<feature type="binding site" evidence="6">
    <location>
        <position position="207"/>
    </location>
    <ligand>
        <name>a divalent metal cation</name>
        <dbReference type="ChEBI" id="CHEBI:60240"/>
        <label>2</label>
        <note>catalytic</note>
    </ligand>
</feature>
<dbReference type="NCBIfam" id="TIGR00500">
    <property type="entry name" value="met_pdase_I"/>
    <property type="match status" value="1"/>
</dbReference>
<dbReference type="RefSeq" id="WP_175598221.1">
    <property type="nucleotide sequence ID" value="NZ_JABWGO010000001.1"/>
</dbReference>
<evidence type="ECO:0000259" key="8">
    <source>
        <dbReference type="Pfam" id="PF00557"/>
    </source>
</evidence>
<dbReference type="PANTHER" id="PTHR43330">
    <property type="entry name" value="METHIONINE AMINOPEPTIDASE"/>
    <property type="match status" value="1"/>
</dbReference>
<evidence type="ECO:0000256" key="4">
    <source>
        <dbReference type="ARBA" id="ARBA00022723"/>
    </source>
</evidence>
<dbReference type="InterPro" id="IPR000994">
    <property type="entry name" value="Pept_M24"/>
</dbReference>
<evidence type="ECO:0000256" key="3">
    <source>
        <dbReference type="ARBA" id="ARBA00022670"/>
    </source>
</evidence>
<dbReference type="GO" id="GO:0004239">
    <property type="term" value="F:initiator methionyl aminopeptidase activity"/>
    <property type="evidence" value="ECO:0007669"/>
    <property type="project" value="UniProtKB-UniRule"/>
</dbReference>
<feature type="binding site" evidence="6">
    <location>
        <position position="181"/>
    </location>
    <ligand>
        <name>substrate</name>
    </ligand>
</feature>
<feature type="binding site" evidence="6">
    <location>
        <position position="239"/>
    </location>
    <ligand>
        <name>a divalent metal cation</name>
        <dbReference type="ChEBI" id="CHEBI:60240"/>
        <label>1</label>
    </ligand>
</feature>
<feature type="binding site" evidence="6">
    <location>
        <position position="111"/>
    </location>
    <ligand>
        <name>a divalent metal cation</name>
        <dbReference type="ChEBI" id="CHEBI:60240"/>
        <label>2</label>
        <note>catalytic</note>
    </ligand>
</feature>
<feature type="binding site" evidence="6">
    <location>
        <position position="100"/>
    </location>
    <ligand>
        <name>a divalent metal cation</name>
        <dbReference type="ChEBI" id="CHEBI:60240"/>
        <label>1</label>
    </ligand>
</feature>
<reference evidence="9 10" key="1">
    <citation type="submission" date="2020-06" db="EMBL/GenBank/DDBJ databases">
        <authorList>
            <person name="Chanama M."/>
        </authorList>
    </citation>
    <scope>NUCLEOTIDE SEQUENCE [LARGE SCALE GENOMIC DNA]</scope>
    <source>
        <strain evidence="9 10">TBRC6557</strain>
    </source>
</reference>
<evidence type="ECO:0000313" key="9">
    <source>
        <dbReference type="EMBL" id="NUW38566.1"/>
    </source>
</evidence>
<dbReference type="CDD" id="cd01086">
    <property type="entry name" value="MetAP1"/>
    <property type="match status" value="1"/>
</dbReference>
<dbReference type="GO" id="GO:0070006">
    <property type="term" value="F:metalloaminopeptidase activity"/>
    <property type="evidence" value="ECO:0007669"/>
    <property type="project" value="UniProtKB-UniRule"/>
</dbReference>
<comment type="cofactor">
    <cofactor evidence="6">
        <name>Co(2+)</name>
        <dbReference type="ChEBI" id="CHEBI:48828"/>
    </cofactor>
    <cofactor evidence="6">
        <name>Zn(2+)</name>
        <dbReference type="ChEBI" id="CHEBI:29105"/>
    </cofactor>
    <cofactor evidence="6">
        <name>Mn(2+)</name>
        <dbReference type="ChEBI" id="CHEBI:29035"/>
    </cofactor>
    <cofactor evidence="6">
        <name>Fe(2+)</name>
        <dbReference type="ChEBI" id="CHEBI:29033"/>
    </cofactor>
    <text evidence="6">Binds 2 divalent metal cations per subunit. Has a high-affinity and a low affinity metal-binding site. The true nature of the physiological cofactor is under debate. The enzyme is active with cobalt, zinc, manganese or divalent iron ions. Most likely, methionine aminopeptidases function as mononuclear Fe(2+)-metalloproteases under physiological conditions, and the catalytically relevant metal-binding site has been assigned to the histidine-containing high-affinity site.</text>
</comment>
<dbReference type="InterPro" id="IPR001714">
    <property type="entry name" value="Pept_M24_MAP"/>
</dbReference>
<dbReference type="PANTHER" id="PTHR43330:SF27">
    <property type="entry name" value="METHIONINE AMINOPEPTIDASE"/>
    <property type="match status" value="1"/>
</dbReference>
<keyword evidence="5 6" id="KW-0378">Hydrolase</keyword>
<gene>
    <name evidence="6 9" type="primary">map</name>
    <name evidence="9" type="ORF">HT134_00260</name>
</gene>
<dbReference type="AlphaFoldDB" id="A0A7Y6M9G8"/>